<dbReference type="EMBL" id="LUCH01008684">
    <property type="protein sequence ID" value="KAF5396256.1"/>
    <property type="molecule type" value="Genomic_DNA"/>
</dbReference>
<dbReference type="InterPro" id="IPR052805">
    <property type="entry name" value="GEF_Ubiquitin-Prot_Reg"/>
</dbReference>
<dbReference type="OrthoDB" id="6253392at2759"/>
<evidence type="ECO:0000313" key="3">
    <source>
        <dbReference type="EMBL" id="KAF5396256.1"/>
    </source>
</evidence>
<dbReference type="Pfam" id="PF00646">
    <property type="entry name" value="F-box"/>
    <property type="match status" value="1"/>
</dbReference>
<dbReference type="Proteomes" id="UP000748531">
    <property type="component" value="Unassembled WGS sequence"/>
</dbReference>
<organism evidence="3 4">
    <name type="scientific">Paragonimus heterotremus</name>
    <dbReference type="NCBI Taxonomy" id="100268"/>
    <lineage>
        <taxon>Eukaryota</taxon>
        <taxon>Metazoa</taxon>
        <taxon>Spiralia</taxon>
        <taxon>Lophotrochozoa</taxon>
        <taxon>Platyhelminthes</taxon>
        <taxon>Trematoda</taxon>
        <taxon>Digenea</taxon>
        <taxon>Plagiorchiida</taxon>
        <taxon>Troglotremata</taxon>
        <taxon>Troglotrematidae</taxon>
        <taxon>Paragonimus</taxon>
    </lineage>
</organism>
<proteinExistence type="predicted"/>
<accession>A0A8J4T1J2</accession>
<dbReference type="SUPFAM" id="SSF81383">
    <property type="entry name" value="F-box domain"/>
    <property type="match status" value="1"/>
</dbReference>
<dbReference type="PANTHER" id="PTHR46857:SF2">
    <property type="entry name" value="F-BOX ONLY PROTEIN 16"/>
    <property type="match status" value="1"/>
</dbReference>
<dbReference type="InterPro" id="IPR001810">
    <property type="entry name" value="F-box_dom"/>
</dbReference>
<name>A0A8J4T1J2_9TREM</name>
<evidence type="ECO:0000313" key="4">
    <source>
        <dbReference type="Proteomes" id="UP000748531"/>
    </source>
</evidence>
<dbReference type="PANTHER" id="PTHR46857">
    <property type="entry name" value="EPITHELIAL CELL-TRANSFORMING SEQUENCE 2 ONCOGENE-LIKE"/>
    <property type="match status" value="1"/>
</dbReference>
<keyword evidence="4" id="KW-1185">Reference proteome</keyword>
<dbReference type="Gene3D" id="1.20.1280.50">
    <property type="match status" value="1"/>
</dbReference>
<reference evidence="3" key="1">
    <citation type="submission" date="2019-05" db="EMBL/GenBank/DDBJ databases">
        <title>Annotation for the trematode Paragonimus heterotremus.</title>
        <authorList>
            <person name="Choi Y.-J."/>
        </authorList>
    </citation>
    <scope>NUCLEOTIDE SEQUENCE</scope>
    <source>
        <strain evidence="3">LC</strain>
    </source>
</reference>
<evidence type="ECO:0000259" key="2">
    <source>
        <dbReference type="Pfam" id="PF00646"/>
    </source>
</evidence>
<dbReference type="InterPro" id="IPR036047">
    <property type="entry name" value="F-box-like_dom_sf"/>
</dbReference>
<comment type="caution">
    <text evidence="3">The sequence shown here is derived from an EMBL/GenBank/DDBJ whole genome shotgun (WGS) entry which is preliminary data.</text>
</comment>
<dbReference type="AlphaFoldDB" id="A0A8J4T1J2"/>
<evidence type="ECO:0000256" key="1">
    <source>
        <dbReference type="SAM" id="MobiDB-lite"/>
    </source>
</evidence>
<protein>
    <recommendedName>
        <fullName evidence="2">F-box domain-containing protein</fullName>
    </recommendedName>
</protein>
<feature type="region of interest" description="Disordered" evidence="1">
    <location>
        <begin position="229"/>
        <end position="248"/>
    </location>
</feature>
<feature type="domain" description="F-box" evidence="2">
    <location>
        <begin position="90"/>
        <end position="128"/>
    </location>
</feature>
<gene>
    <name evidence="3" type="ORF">PHET_10994</name>
</gene>
<sequence length="248" mass="28855">MIGDTQQMRPPFISAFNIASTKLTTSGDREKVFSNEDEQLKHWFIEFSDEQKRIILHDLLSLCRKEHLDQMEISFRKTLGKIRCNFTKILPHSLVLYLFSFCDPRTLVNLSQVSWFCKLLADSNEVWLEKCRQKNWNLPGSEWQMNMPPKFWKRFYMEKQRMTSKQKSSKVLLLRMLEGTGRLTVGNRSPSPILGTSGALLSVNTFPKLPSNSPSSETKMKQITVRVGGRFRSVPQPTRPREHYPVNK</sequence>
<feature type="compositionally biased region" description="Basic and acidic residues" evidence="1">
    <location>
        <begin position="239"/>
        <end position="248"/>
    </location>
</feature>